<protein>
    <submittedName>
        <fullName evidence="1">Uncharacterized protein</fullName>
    </submittedName>
</protein>
<organism evidence="1 2">
    <name type="scientific">Enterobacter ludwigii</name>
    <dbReference type="NCBI Taxonomy" id="299767"/>
    <lineage>
        <taxon>Bacteria</taxon>
        <taxon>Pseudomonadati</taxon>
        <taxon>Pseudomonadota</taxon>
        <taxon>Gammaproteobacteria</taxon>
        <taxon>Enterobacterales</taxon>
        <taxon>Enterobacteriaceae</taxon>
        <taxon>Enterobacter</taxon>
        <taxon>Enterobacter cloacae complex</taxon>
    </lineage>
</organism>
<proteinExistence type="predicted"/>
<evidence type="ECO:0000313" key="1">
    <source>
        <dbReference type="EMBL" id="AEW75862.1"/>
    </source>
</evidence>
<dbReference type="AlphaFoldDB" id="G8LLQ2"/>
<dbReference type="KEGG" id="eec:EcWSU1_04435"/>
<gene>
    <name evidence="1" type="ORF">EcWSU1_04435</name>
</gene>
<reference evidence="1 2" key="1">
    <citation type="journal article" date="2011" name="Stand. Genomic Sci.">
        <title>Complete genome of the onion pathogen Enterobacter cloacae EcWSU1.</title>
        <authorList>
            <person name="Humann J.L."/>
            <person name="Wildung M."/>
            <person name="Cheng C.H."/>
            <person name="Lee T."/>
            <person name="Stewart J.E."/>
            <person name="Drew J.C."/>
            <person name="Triplett E.W."/>
            <person name="Main D."/>
            <person name="Schroeder B.K."/>
        </authorList>
    </citation>
    <scope>NUCLEOTIDE SEQUENCE [LARGE SCALE GENOMIC DNA]</scope>
    <source>
        <strain evidence="1 2">EcWSU1</strain>
    </source>
</reference>
<dbReference type="EMBL" id="CP002886">
    <property type="protein sequence ID" value="AEW75862.1"/>
    <property type="molecule type" value="Genomic_DNA"/>
</dbReference>
<dbReference type="HOGENOM" id="CLU_3250909_0_0_6"/>
<name>G8LLQ2_9ENTR</name>
<sequence length="42" mass="4936">MIQLTFCYWCKNALYGAKTLILLTQTTHFDFDISRFCSLTIN</sequence>
<dbReference type="Proteomes" id="UP000007838">
    <property type="component" value="Chromosome"/>
</dbReference>
<evidence type="ECO:0000313" key="2">
    <source>
        <dbReference type="Proteomes" id="UP000007838"/>
    </source>
</evidence>
<accession>G8LLQ2</accession>